<dbReference type="CDD" id="cd03255">
    <property type="entry name" value="ABC_MJ0796_LolCDE_FtsE"/>
    <property type="match status" value="1"/>
</dbReference>
<name>F7PVY5_9MOLU</name>
<dbReference type="PROSITE" id="PS00211">
    <property type="entry name" value="ABC_TRANSPORTER_1"/>
    <property type="match status" value="1"/>
</dbReference>
<protein>
    <submittedName>
        <fullName evidence="12">Macrolide transport system ATP-binding-permease protein</fullName>
        <ecNumber evidence="12">3.6.3.-</ecNumber>
    </submittedName>
</protein>
<dbReference type="InParanoid" id="F7PVY5"/>
<dbReference type="Pfam" id="PF00005">
    <property type="entry name" value="ABC_tran"/>
    <property type="match status" value="1"/>
</dbReference>
<keyword evidence="2" id="KW-0813">Transport</keyword>
<dbReference type="Gene3D" id="3.40.50.300">
    <property type="entry name" value="P-loop containing nucleotide triphosphate hydrolases"/>
    <property type="match status" value="1"/>
</dbReference>
<evidence type="ECO:0000256" key="5">
    <source>
        <dbReference type="ARBA" id="ARBA00022741"/>
    </source>
</evidence>
<dbReference type="FunFam" id="3.40.50.300:FF:000032">
    <property type="entry name" value="Export ABC transporter ATP-binding protein"/>
    <property type="match status" value="1"/>
</dbReference>
<evidence type="ECO:0000313" key="13">
    <source>
        <dbReference type="Proteomes" id="UP000005707"/>
    </source>
</evidence>
<dbReference type="GO" id="GO:0005524">
    <property type="term" value="F:ATP binding"/>
    <property type="evidence" value="ECO:0007669"/>
    <property type="project" value="UniProtKB-KW"/>
</dbReference>
<dbReference type="OrthoDB" id="9770036at2"/>
<dbReference type="InterPro" id="IPR027417">
    <property type="entry name" value="P-loop_NTPase"/>
</dbReference>
<dbReference type="eggNOG" id="COG1136">
    <property type="taxonomic scope" value="Bacteria"/>
</dbReference>
<evidence type="ECO:0000256" key="10">
    <source>
        <dbReference type="SAM" id="Phobius"/>
    </source>
</evidence>
<reference evidence="12 13" key="1">
    <citation type="journal article" date="2011" name="J. Bacteriol.">
        <title>Genome sequence of Haloplasma contractile, an unusual contractile bacterium from a deep-sea anoxic brine lake.</title>
        <authorList>
            <person name="Antunes A."/>
            <person name="Alam I."/>
            <person name="El Dorry H."/>
            <person name="Siam R."/>
            <person name="Robertson A."/>
            <person name="Bajic V.B."/>
            <person name="Stingl U."/>
        </authorList>
    </citation>
    <scope>NUCLEOTIDE SEQUENCE [LARGE SCALE GENOMIC DNA]</scope>
    <source>
        <strain evidence="12 13">SSD-17B</strain>
    </source>
</reference>
<dbReference type="InterPro" id="IPR017911">
    <property type="entry name" value="MacB-like_ATP-bd"/>
</dbReference>
<dbReference type="PANTHER" id="PTHR42798:SF6">
    <property type="entry name" value="CELL DIVISION ATP-BINDING PROTEIN FTSE"/>
    <property type="match status" value="1"/>
</dbReference>
<dbReference type="AlphaFoldDB" id="F7PVY5"/>
<keyword evidence="13" id="KW-1185">Reference proteome</keyword>
<proteinExistence type="inferred from homology"/>
<dbReference type="STRING" id="1033810.HLPCO_001031"/>
<dbReference type="EC" id="3.6.3.-" evidence="12"/>
<dbReference type="EMBL" id="AFNU02000003">
    <property type="protein sequence ID" value="ERJ12691.1"/>
    <property type="molecule type" value="Genomic_DNA"/>
</dbReference>
<keyword evidence="6 12" id="KW-0067">ATP-binding</keyword>
<dbReference type="Pfam" id="PF02687">
    <property type="entry name" value="FtsX"/>
    <property type="match status" value="1"/>
</dbReference>
<evidence type="ECO:0000256" key="4">
    <source>
        <dbReference type="ARBA" id="ARBA00022692"/>
    </source>
</evidence>
<evidence type="ECO:0000256" key="3">
    <source>
        <dbReference type="ARBA" id="ARBA00022475"/>
    </source>
</evidence>
<comment type="subcellular location">
    <subcellularLocation>
        <location evidence="1">Cell inner membrane</location>
        <topology evidence="1">Multi-pass membrane protein</topology>
    </subcellularLocation>
</comment>
<feature type="domain" description="ABC transporter" evidence="11">
    <location>
        <begin position="2"/>
        <end position="241"/>
    </location>
</feature>
<dbReference type="InterPro" id="IPR003838">
    <property type="entry name" value="ABC3_permease_C"/>
</dbReference>
<keyword evidence="5" id="KW-0547">Nucleotide-binding</keyword>
<dbReference type="PROSITE" id="PS50893">
    <property type="entry name" value="ABC_TRANSPORTER_2"/>
    <property type="match status" value="1"/>
</dbReference>
<feature type="transmembrane region" description="Helical" evidence="10">
    <location>
        <begin position="549"/>
        <end position="576"/>
    </location>
</feature>
<feature type="transmembrane region" description="Helical" evidence="10">
    <location>
        <begin position="267"/>
        <end position="290"/>
    </location>
</feature>
<sequence length="692" mass="78293">MLRVKSLNKYYKDAGCNKCHVLRDINLEIKKGEFIAILGESGSGKSTMLNVISGLEPYESGNLTIDGVTTKQFNKNDWAMYRNNNVGIIFQEYHLIDHLSVVENIELPLLLQGTSKRVSRQRALETCKLLGLINHVNKSPNHLSGGQAQRVAIARALITEPKILLADEPTGALDYENSKRILDILKTLSKYHTVILVTHDEEFAHIYADRIITLEDGRITSDSNTCRITSYQSMQKEDLIVRKTGMKHSLLLKFAIHNIHKRKLRTLFTSIIMSIGIVTLFLITFLITGVRNEVTKFVSSSASQNEYTVEPEVKSGIIKKDTVNRIRVMNEVSEAYHGITVQPLTNHKVLQKRINEKESIHIYKADYFRVESIPVLEDNYRKHAFYGRYPTSKNEVLITSKMAEHITGMKNLHESQFKDVLNSMENEPVTVKRITHSKEYDLLKHIQVPPKSEAFKVVGIISSDEFVMYMLHTKTQEYVDRYLDTYNPASGLPRPEIIVDQSHLTVYLNEKDQPEFNKIKNELNTFGLIIKNPYEMMQRTVNQFFDTSLYILLTAASVSLIVSGILIGLIVYISVIERTKEIGILAAIGARASNIRVVFLIESVYIGLFSGIIALVASIIISITINNLFNHTMMAVIQSFKFGLSKELTVLQVDVLSIFIIFMVSAAITALIGYVPAYLASRLNIADALRTE</sequence>
<evidence type="ECO:0000256" key="8">
    <source>
        <dbReference type="ARBA" id="ARBA00023136"/>
    </source>
</evidence>
<evidence type="ECO:0000259" key="11">
    <source>
        <dbReference type="PROSITE" id="PS50893"/>
    </source>
</evidence>
<feature type="transmembrane region" description="Helical" evidence="10">
    <location>
        <begin position="597"/>
        <end position="625"/>
    </location>
</feature>
<dbReference type="GO" id="GO:0098796">
    <property type="term" value="C:membrane protein complex"/>
    <property type="evidence" value="ECO:0007669"/>
    <property type="project" value="UniProtKB-ARBA"/>
</dbReference>
<reference evidence="12 13" key="2">
    <citation type="journal article" date="2013" name="PLoS ONE">
        <title>INDIGO - INtegrated Data Warehouse of MIcrobial GenOmes with Examples from the Red Sea Extremophiles.</title>
        <authorList>
            <person name="Alam I."/>
            <person name="Antunes A."/>
            <person name="Kamau A.A."/>
            <person name="Ba Alawi W."/>
            <person name="Kalkatawi M."/>
            <person name="Stingl U."/>
            <person name="Bajic V.B."/>
        </authorList>
    </citation>
    <scope>NUCLEOTIDE SEQUENCE [LARGE SCALE GENOMIC DNA]</scope>
    <source>
        <strain evidence="12 13">SSD-17B</strain>
    </source>
</reference>
<evidence type="ECO:0000256" key="1">
    <source>
        <dbReference type="ARBA" id="ARBA00004429"/>
    </source>
</evidence>
<organism evidence="12 13">
    <name type="scientific">Haloplasma contractile SSD-17B</name>
    <dbReference type="NCBI Taxonomy" id="1033810"/>
    <lineage>
        <taxon>Bacteria</taxon>
        <taxon>Bacillati</taxon>
        <taxon>Mycoplasmatota</taxon>
        <taxon>Mollicutes</taxon>
        <taxon>Haloplasmatales</taxon>
        <taxon>Haloplasmataceae</taxon>
        <taxon>Haloplasma</taxon>
    </lineage>
</organism>
<dbReference type="SMART" id="SM00382">
    <property type="entry name" value="AAA"/>
    <property type="match status" value="1"/>
</dbReference>
<dbReference type="GO" id="GO:0022857">
    <property type="term" value="F:transmembrane transporter activity"/>
    <property type="evidence" value="ECO:0007669"/>
    <property type="project" value="UniProtKB-ARBA"/>
</dbReference>
<evidence type="ECO:0000256" key="9">
    <source>
        <dbReference type="ARBA" id="ARBA00038388"/>
    </source>
</evidence>
<comment type="similarity">
    <text evidence="9">Belongs to the ABC transporter superfamily. Macrolide exporter (TC 3.A.1.122) family.</text>
</comment>
<keyword evidence="8 10" id="KW-0472">Membrane</keyword>
<dbReference type="PANTHER" id="PTHR42798">
    <property type="entry name" value="LIPOPROTEIN-RELEASING SYSTEM ATP-BINDING PROTEIN LOLD"/>
    <property type="match status" value="1"/>
</dbReference>
<keyword evidence="4 10" id="KW-0812">Transmembrane</keyword>
<dbReference type="GO" id="GO:0005886">
    <property type="term" value="C:plasma membrane"/>
    <property type="evidence" value="ECO:0007669"/>
    <property type="project" value="UniProtKB-SubCell"/>
</dbReference>
<gene>
    <name evidence="12" type="ORF">HLPCO_001031</name>
</gene>
<evidence type="ECO:0000256" key="6">
    <source>
        <dbReference type="ARBA" id="ARBA00022840"/>
    </source>
</evidence>
<feature type="transmembrane region" description="Helical" evidence="10">
    <location>
        <begin position="655"/>
        <end position="680"/>
    </location>
</feature>
<keyword evidence="7 10" id="KW-1133">Transmembrane helix</keyword>
<dbReference type="RefSeq" id="WP_008825899.1">
    <property type="nucleotide sequence ID" value="NZ_AFNU02000003.1"/>
</dbReference>
<dbReference type="SUPFAM" id="SSF52540">
    <property type="entry name" value="P-loop containing nucleoside triphosphate hydrolases"/>
    <property type="match status" value="1"/>
</dbReference>
<evidence type="ECO:0000256" key="2">
    <source>
        <dbReference type="ARBA" id="ARBA00022448"/>
    </source>
</evidence>
<dbReference type="Proteomes" id="UP000005707">
    <property type="component" value="Unassembled WGS sequence"/>
</dbReference>
<evidence type="ECO:0000256" key="7">
    <source>
        <dbReference type="ARBA" id="ARBA00022989"/>
    </source>
</evidence>
<dbReference type="InterPro" id="IPR003593">
    <property type="entry name" value="AAA+_ATPase"/>
</dbReference>
<dbReference type="GO" id="GO:0016887">
    <property type="term" value="F:ATP hydrolysis activity"/>
    <property type="evidence" value="ECO:0007669"/>
    <property type="project" value="InterPro"/>
</dbReference>
<keyword evidence="3" id="KW-1003">Cell membrane</keyword>
<keyword evidence="12" id="KW-0378">Hydrolase</keyword>
<evidence type="ECO:0000313" key="12">
    <source>
        <dbReference type="EMBL" id="ERJ12691.1"/>
    </source>
</evidence>
<accession>F7PVY5</accession>
<dbReference type="InterPro" id="IPR003439">
    <property type="entry name" value="ABC_transporter-like_ATP-bd"/>
</dbReference>
<comment type="caution">
    <text evidence="12">The sequence shown here is derived from an EMBL/GenBank/DDBJ whole genome shotgun (WGS) entry which is preliminary data.</text>
</comment>
<dbReference type="InterPro" id="IPR017871">
    <property type="entry name" value="ABC_transporter-like_CS"/>
</dbReference>